<gene>
    <name evidence="1" type="ORF">A3D65_04580</name>
</gene>
<dbReference type="EMBL" id="MHLL01000002">
    <property type="protein sequence ID" value="OGZ10820.1"/>
    <property type="molecule type" value="Genomic_DNA"/>
</dbReference>
<reference evidence="1 2" key="1">
    <citation type="journal article" date="2016" name="Nat. Commun.">
        <title>Thousands of microbial genomes shed light on interconnected biogeochemical processes in an aquifer system.</title>
        <authorList>
            <person name="Anantharaman K."/>
            <person name="Brown C.T."/>
            <person name="Hug L.A."/>
            <person name="Sharon I."/>
            <person name="Castelle C.J."/>
            <person name="Probst A.J."/>
            <person name="Thomas B.C."/>
            <person name="Singh A."/>
            <person name="Wilkins M.J."/>
            <person name="Karaoz U."/>
            <person name="Brodie E.L."/>
            <person name="Williams K.H."/>
            <person name="Hubbard S.S."/>
            <person name="Banfield J.F."/>
        </authorList>
    </citation>
    <scope>NUCLEOTIDE SEQUENCE [LARGE SCALE GENOMIC DNA]</scope>
</reference>
<dbReference type="AlphaFoldDB" id="A0A1G2DD79"/>
<proteinExistence type="predicted"/>
<organism evidence="1 2">
    <name type="scientific">Candidatus Lloydbacteria bacterium RIFCSPHIGHO2_02_FULL_50_13</name>
    <dbReference type="NCBI Taxonomy" id="1798661"/>
    <lineage>
        <taxon>Bacteria</taxon>
        <taxon>Candidatus Lloydiibacteriota</taxon>
    </lineage>
</organism>
<evidence type="ECO:0000313" key="1">
    <source>
        <dbReference type="EMBL" id="OGZ10820.1"/>
    </source>
</evidence>
<dbReference type="Proteomes" id="UP000177996">
    <property type="component" value="Unassembled WGS sequence"/>
</dbReference>
<sequence length="298" mass="33803">MTGSANEAVVVKDVEPIGPKQLREFDAKLLQQVPENFSKEEMQHLIEHQEELQARVLHFGLKGIESRSPVVFRMQAQFGPFRAGGYGKNIFGLDEFYANVFGVDADFSRVRFPDITLYTYTTPIFVAPKLGLVRIFEALSRFGVECSGANGSIVTNDVGRTGENYVASFSESVTEYPPHSIKDEVRYRSARMALREFLLWFAYSLYRKQKCEEVESHPDLYLDVDKSLAYCVGRSYLLGTLLGDTELSPTVNVCQQKDGTFSLHHGARSLENVRYYSLSCDEHPGIRRVKLFEVLEQI</sequence>
<comment type="caution">
    <text evidence="1">The sequence shown here is derived from an EMBL/GenBank/DDBJ whole genome shotgun (WGS) entry which is preliminary data.</text>
</comment>
<accession>A0A1G2DD79</accession>
<name>A0A1G2DD79_9BACT</name>
<protein>
    <submittedName>
        <fullName evidence="1">Uncharacterized protein</fullName>
    </submittedName>
</protein>
<evidence type="ECO:0000313" key="2">
    <source>
        <dbReference type="Proteomes" id="UP000177996"/>
    </source>
</evidence>